<dbReference type="InterPro" id="IPR057326">
    <property type="entry name" value="KR_dom"/>
</dbReference>
<dbReference type="AlphaFoldDB" id="A0A1H0GHU8"/>
<dbReference type="Pfam" id="PF01370">
    <property type="entry name" value="Epimerase"/>
    <property type="match status" value="1"/>
</dbReference>
<comment type="similarity">
    <text evidence="1">Belongs to the NAD(P)-dependent epimerase/dehydratase family.</text>
</comment>
<dbReference type="PANTHER" id="PTHR43000">
    <property type="entry name" value="DTDP-D-GLUCOSE 4,6-DEHYDRATASE-RELATED"/>
    <property type="match status" value="1"/>
</dbReference>
<dbReference type="STRING" id="745820.SAMN04488053_106113"/>
<gene>
    <name evidence="3" type="ORF">SAMN04488053_106113</name>
</gene>
<evidence type="ECO:0000259" key="2">
    <source>
        <dbReference type="SMART" id="SM00822"/>
    </source>
</evidence>
<dbReference type="RefSeq" id="WP_090843017.1">
    <property type="nucleotide sequence ID" value="NZ_FNIL01000006.1"/>
</dbReference>
<dbReference type="SUPFAM" id="SSF51735">
    <property type="entry name" value="NAD(P)-binding Rossmann-fold domains"/>
    <property type="match status" value="1"/>
</dbReference>
<dbReference type="Proteomes" id="UP000198778">
    <property type="component" value="Unassembled WGS sequence"/>
</dbReference>
<accession>A0A1H0GHU8</accession>
<dbReference type="InterPro" id="IPR001509">
    <property type="entry name" value="Epimerase_deHydtase"/>
</dbReference>
<dbReference type="Gene3D" id="3.40.50.720">
    <property type="entry name" value="NAD(P)-binding Rossmann-like Domain"/>
    <property type="match status" value="1"/>
</dbReference>
<feature type="domain" description="Ketoreductase" evidence="2">
    <location>
        <begin position="2"/>
        <end position="175"/>
    </location>
</feature>
<sequence>MKTILITGGAGFIGSHTVELLLRRDYQVIILDNLSSGDRNNVPEQAVFIEGDIRDEKGTARIFAEYSIDGVIHLAAQSKVGPSVERPEEDMAINVLGTVNLLQAAQKYHTRKFVFASSAAVYGHVEELPVTEASPTAPLSPYGTSKLAAEAYIQMFHRLYGFEIGILRFSNVYGPRQTAATEAGVITIFIDQLLAGEAPTIQGDGQQTRDFVYVEDVAAAIFASLEQPQQDNPVYNVSTSSQTSVETLLKKLSEAAGKPFFPKYAEERAGDIKHSYLTYKHLAQSFGWKPEVPLDRGIAETMKYYRSLAENG</sequence>
<evidence type="ECO:0000256" key="1">
    <source>
        <dbReference type="ARBA" id="ARBA00007637"/>
    </source>
</evidence>
<dbReference type="SMART" id="SM00822">
    <property type="entry name" value="PKS_KR"/>
    <property type="match status" value="1"/>
</dbReference>
<organism evidence="3 4">
    <name type="scientific">Alkalicoccus daliensis</name>
    <dbReference type="NCBI Taxonomy" id="745820"/>
    <lineage>
        <taxon>Bacteria</taxon>
        <taxon>Bacillati</taxon>
        <taxon>Bacillota</taxon>
        <taxon>Bacilli</taxon>
        <taxon>Bacillales</taxon>
        <taxon>Bacillaceae</taxon>
        <taxon>Alkalicoccus</taxon>
    </lineage>
</organism>
<dbReference type="EMBL" id="FNIL01000006">
    <property type="protein sequence ID" value="SDO06392.1"/>
    <property type="molecule type" value="Genomic_DNA"/>
</dbReference>
<dbReference type="InterPro" id="IPR036291">
    <property type="entry name" value="NAD(P)-bd_dom_sf"/>
</dbReference>
<evidence type="ECO:0000313" key="3">
    <source>
        <dbReference type="EMBL" id="SDO06392.1"/>
    </source>
</evidence>
<dbReference type="OrthoDB" id="9771073at2"/>
<name>A0A1H0GHU8_9BACI</name>
<protein>
    <submittedName>
        <fullName evidence="3">UDP-glucose 4-epimerase</fullName>
    </submittedName>
</protein>
<keyword evidence="4" id="KW-1185">Reference proteome</keyword>
<proteinExistence type="inferred from homology"/>
<reference evidence="4" key="1">
    <citation type="submission" date="2016-10" db="EMBL/GenBank/DDBJ databases">
        <authorList>
            <person name="Varghese N."/>
            <person name="Submissions S."/>
        </authorList>
    </citation>
    <scope>NUCLEOTIDE SEQUENCE [LARGE SCALE GENOMIC DNA]</scope>
    <source>
        <strain evidence="4">CGMCC 1.10369</strain>
    </source>
</reference>
<evidence type="ECO:0000313" key="4">
    <source>
        <dbReference type="Proteomes" id="UP000198778"/>
    </source>
</evidence>